<dbReference type="SUPFAM" id="SSF102031">
    <property type="entry name" value="AXH domain"/>
    <property type="match status" value="1"/>
</dbReference>
<dbReference type="Gene3D" id="2.170.16.10">
    <property type="entry name" value="Hedgehog/Intein (Hint) domain"/>
    <property type="match status" value="1"/>
</dbReference>
<protein>
    <submittedName>
        <fullName evidence="11">Ataxin-1-like</fullName>
    </submittedName>
</protein>
<evidence type="ECO:0000256" key="2">
    <source>
        <dbReference type="ARBA" id="ARBA00007348"/>
    </source>
</evidence>
<dbReference type="GO" id="GO:0003677">
    <property type="term" value="F:DNA binding"/>
    <property type="evidence" value="ECO:0007669"/>
    <property type="project" value="UniProtKB-KW"/>
</dbReference>
<dbReference type="GO" id="GO:0003723">
    <property type="term" value="F:RNA binding"/>
    <property type="evidence" value="ECO:0007669"/>
    <property type="project" value="InterPro"/>
</dbReference>
<comment type="subcellular location">
    <subcellularLocation>
        <location evidence="1">Nucleus</location>
    </subcellularLocation>
</comment>
<feature type="domain" description="AXH" evidence="9">
    <location>
        <begin position="462"/>
        <end position="593"/>
    </location>
</feature>
<dbReference type="InterPro" id="IPR036096">
    <property type="entry name" value="Ataxin_AXH_dom_sf"/>
</dbReference>
<keyword evidence="5" id="KW-0805">Transcription regulation</keyword>
<dbReference type="SMART" id="SM00536">
    <property type="entry name" value="AXH"/>
    <property type="match status" value="1"/>
</dbReference>
<dbReference type="PROSITE" id="PS51148">
    <property type="entry name" value="AXH"/>
    <property type="match status" value="1"/>
</dbReference>
<keyword evidence="3" id="KW-0678">Repressor</keyword>
<dbReference type="Pfam" id="PF08517">
    <property type="entry name" value="AXH"/>
    <property type="match status" value="1"/>
</dbReference>
<evidence type="ECO:0000259" key="9">
    <source>
        <dbReference type="PROSITE" id="PS51148"/>
    </source>
</evidence>
<evidence type="ECO:0000256" key="8">
    <source>
        <dbReference type="ARBA" id="ARBA00023242"/>
    </source>
</evidence>
<evidence type="ECO:0000256" key="3">
    <source>
        <dbReference type="ARBA" id="ARBA00022491"/>
    </source>
</evidence>
<evidence type="ECO:0000256" key="1">
    <source>
        <dbReference type="ARBA" id="ARBA00004123"/>
    </source>
</evidence>
<keyword evidence="8" id="KW-0539">Nucleus</keyword>
<accession>A0A6P7YCI5</accession>
<evidence type="ECO:0000313" key="10">
    <source>
        <dbReference type="Proteomes" id="UP000515156"/>
    </source>
</evidence>
<evidence type="ECO:0000313" key="11">
    <source>
        <dbReference type="RefSeq" id="XP_030060539.1"/>
    </source>
</evidence>
<comment type="similarity">
    <text evidence="2">Belongs to the ATXN1 family.</text>
</comment>
<dbReference type="GO" id="GO:0006355">
    <property type="term" value="P:regulation of DNA-templated transcription"/>
    <property type="evidence" value="ECO:0007669"/>
    <property type="project" value="InterPro"/>
</dbReference>
<evidence type="ECO:0000256" key="4">
    <source>
        <dbReference type="ARBA" id="ARBA00022553"/>
    </source>
</evidence>
<keyword evidence="6" id="KW-0238">DNA-binding</keyword>
<dbReference type="Proteomes" id="UP000515156">
    <property type="component" value="Chromosome 5"/>
</dbReference>
<dbReference type="GeneID" id="115471008"/>
<dbReference type="CTD" id="342371"/>
<proteinExistence type="inferred from homology"/>
<dbReference type="AlphaFoldDB" id="A0A6P7YCI5"/>
<reference evidence="11" key="1">
    <citation type="submission" date="2025-08" db="UniProtKB">
        <authorList>
            <consortium name="RefSeq"/>
        </authorList>
    </citation>
    <scope>IDENTIFICATION</scope>
</reference>
<name>A0A6P7YCI5_9AMPH</name>
<dbReference type="InterPro" id="IPR020997">
    <property type="entry name" value="Ataxin-1_N"/>
</dbReference>
<sequence>MKPVHERNQECLPPKKRDLPQSCTNYDHAVTTSCSPTTSSTSAEAPDLSRGLLIAAGPSEVSLRSRVASENCEERASVTLDQYGYLYNMAVPPANFSPAVVSMSSLPPAIIQHPAIPFLPIHCAPVSPTSVQYIGSPYALSCAVTPSFLSSSPMSSSVTLATTQIPHYVPYGSLITERTTAIASQNPSSGNTFKKAPCASLVTTSSPSQLQPHAGTLPVDITQGRVPIFYHHSSCVPSVYSVHEVPHTCSGTVQNTRKRGTLVTVTTNEELREQECNRERMINQILDLHNQLTDVGLHGAAGEHMSDGHHFSDYQTQRSEVTVPAHRDTPDTDLEVQRVVSGLNCQSPATLSHIITEPQDELRNVSFSGVHRHPSEAAAERGQLDSLYLASSLQEVAHTHLRKPMTVSNGESGHLSVESEQDLVSVSPKLVSDVLGIKTLEAHGEGDLVVKNAFVFATAPMQSGPVQPPKPSHFMKGAIIQLATGELKRVEDLQTQDFVQSAEVSGGLKIDSSTVVDIQDSQWPGLVTLHFIVGEQQSKVSLDVPPEHPFFVYGQGWSSCSPGQTTQVFALPCHRLQVGDVCISISLQSLNDNLASPAGCLLPSQALSPKDRTSPCQRQQMLLTEKYKEMKSLSQRDTVLLSSHIESPHPETSGHYCWSTPGFQRYSLQVENMQPSPLRSSFIPQEVKLSIEGRSNAGK</sequence>
<dbReference type="InterPro" id="IPR003652">
    <property type="entry name" value="Ataxin_AXH_dom"/>
</dbReference>
<dbReference type="Pfam" id="PF12547">
    <property type="entry name" value="ATXN-1_C"/>
    <property type="match status" value="1"/>
</dbReference>
<dbReference type="PANTHER" id="PTHR13392:SF6">
    <property type="entry name" value="ATAXIN-1-LIKE"/>
    <property type="match status" value="1"/>
</dbReference>
<dbReference type="RefSeq" id="XP_030060539.1">
    <property type="nucleotide sequence ID" value="XM_030204679.1"/>
</dbReference>
<evidence type="ECO:0000256" key="5">
    <source>
        <dbReference type="ARBA" id="ARBA00023015"/>
    </source>
</evidence>
<dbReference type="GO" id="GO:0005634">
    <property type="term" value="C:nucleus"/>
    <property type="evidence" value="ECO:0007669"/>
    <property type="project" value="UniProtKB-SubCell"/>
</dbReference>
<dbReference type="FunCoup" id="A0A6P7YCI5">
    <property type="interactions" value="3224"/>
</dbReference>
<dbReference type="KEGG" id="muo:115471008"/>
<keyword evidence="7" id="KW-0804">Transcription</keyword>
<evidence type="ECO:0000256" key="6">
    <source>
        <dbReference type="ARBA" id="ARBA00023125"/>
    </source>
</evidence>
<dbReference type="InParanoid" id="A0A6P7YCI5"/>
<dbReference type="OrthoDB" id="10000452at2759"/>
<dbReference type="InterPro" id="IPR043404">
    <property type="entry name" value="ATAXIN1-like"/>
</dbReference>
<dbReference type="PANTHER" id="PTHR13392">
    <property type="entry name" value="ATAXIN 1"/>
    <property type="match status" value="1"/>
</dbReference>
<keyword evidence="10" id="KW-1185">Reference proteome</keyword>
<evidence type="ECO:0000256" key="7">
    <source>
        <dbReference type="ARBA" id="ARBA00023163"/>
    </source>
</evidence>
<gene>
    <name evidence="11" type="primary">ATXN1L</name>
</gene>
<organism evidence="10 11">
    <name type="scientific">Microcaecilia unicolor</name>
    <dbReference type="NCBI Taxonomy" id="1415580"/>
    <lineage>
        <taxon>Eukaryota</taxon>
        <taxon>Metazoa</taxon>
        <taxon>Chordata</taxon>
        <taxon>Craniata</taxon>
        <taxon>Vertebrata</taxon>
        <taxon>Euteleostomi</taxon>
        <taxon>Amphibia</taxon>
        <taxon>Gymnophiona</taxon>
        <taxon>Siphonopidae</taxon>
        <taxon>Microcaecilia</taxon>
    </lineage>
</organism>
<keyword evidence="4" id="KW-0597">Phosphoprotein</keyword>